<dbReference type="Pfam" id="PF03161">
    <property type="entry name" value="LAGLIDADG_2"/>
    <property type="match status" value="1"/>
</dbReference>
<protein>
    <recommendedName>
        <fullName evidence="1">Homing endonuclease LAGLIDADG domain-containing protein</fullName>
    </recommendedName>
</protein>
<sequence>MKSFYERAEELAHNCIRVKNNNVCETLAQEYNINLRAAHDRFKSLFHLPIRDYITYINTPSKEVLRDAIIRNNSQEDLLKDLNIHYSWIRGLYDKYFKVSTFSKAKQYLINEVDVIQYHPSLEDNLSILISQYLGDGSFEFHDNRASLKIEHCEKQFDYLKFKVNLLKTAFPTIPGLETIRKRVNGKYISYIWRSNNIRHRYMTIIKDTPKEELISRMTPFGWCLWYLDDGNLFISKKCNHLSIAVNNPILQETAVQELQTYGFSFQISKSQILLSNKLEIIKFINSFIKPFIHLIPECMKYKCIVKI</sequence>
<proteinExistence type="predicted"/>
<name>A0A7M1S129_9CAUD</name>
<dbReference type="RefSeq" id="YP_010111158.1">
    <property type="nucleotide sequence ID" value="NC_055878.1"/>
</dbReference>
<dbReference type="SUPFAM" id="SSF55608">
    <property type="entry name" value="Homing endonucleases"/>
    <property type="match status" value="1"/>
</dbReference>
<evidence type="ECO:0000313" key="2">
    <source>
        <dbReference type="EMBL" id="QOR59000.1"/>
    </source>
</evidence>
<feature type="domain" description="Homing endonuclease LAGLIDADG" evidence="1">
    <location>
        <begin position="127"/>
        <end position="248"/>
    </location>
</feature>
<dbReference type="EMBL" id="MT774385">
    <property type="protein sequence ID" value="QOR59000.1"/>
    <property type="molecule type" value="Genomic_DNA"/>
</dbReference>
<evidence type="ECO:0000313" key="3">
    <source>
        <dbReference type="Proteomes" id="UP000594030"/>
    </source>
</evidence>
<dbReference type="Gene3D" id="3.10.28.10">
    <property type="entry name" value="Homing endonucleases"/>
    <property type="match status" value="1"/>
</dbReference>
<dbReference type="KEGG" id="vg:65129492"/>
<dbReference type="GO" id="GO:0004519">
    <property type="term" value="F:endonuclease activity"/>
    <property type="evidence" value="ECO:0007669"/>
    <property type="project" value="InterPro"/>
</dbReference>
<dbReference type="InterPro" id="IPR027434">
    <property type="entry name" value="Homing_endonucl"/>
</dbReference>
<accession>A0A7M1S129</accession>
<dbReference type="Proteomes" id="UP000594030">
    <property type="component" value="Segment"/>
</dbReference>
<keyword evidence="3" id="KW-1185">Reference proteome</keyword>
<reference evidence="2 3" key="1">
    <citation type="submission" date="2020-07" db="EMBL/GenBank/DDBJ databases">
        <title>Taxonomic proposal: Crassvirales, a new order of highly abundant and diverse bacterial viruses.</title>
        <authorList>
            <person name="Shkoporov A.N."/>
            <person name="Stockdale S.R."/>
            <person name="Guerin E."/>
            <person name="Ross R.P."/>
            <person name="Hill C."/>
        </authorList>
    </citation>
    <scope>NUCLEOTIDE SEQUENCE [LARGE SCALE GENOMIC DNA]</scope>
</reference>
<dbReference type="InterPro" id="IPR004860">
    <property type="entry name" value="LAGLIDADG_dom"/>
</dbReference>
<dbReference type="GeneID" id="65129492"/>
<evidence type="ECO:0000259" key="1">
    <source>
        <dbReference type="Pfam" id="PF03161"/>
    </source>
</evidence>
<organism evidence="2 3">
    <name type="scientific">uncultured phage cr108_1</name>
    <dbReference type="NCBI Taxonomy" id="2772069"/>
    <lineage>
        <taxon>Viruses</taxon>
        <taxon>Duplodnaviria</taxon>
        <taxon>Heunggongvirae</taxon>
        <taxon>Uroviricota</taxon>
        <taxon>Caudoviricetes</taxon>
        <taxon>Crassvirales</taxon>
        <taxon>Steigviridae</taxon>
        <taxon>Asinivirinae</taxon>
        <taxon>Pipoluvirus</taxon>
        <taxon>Pipoluvirus rarus</taxon>
    </lineage>
</organism>